<comment type="cofactor">
    <cofactor evidence="1">
        <name>FAD</name>
        <dbReference type="ChEBI" id="CHEBI:57692"/>
    </cofactor>
</comment>
<dbReference type="InterPro" id="IPR002938">
    <property type="entry name" value="FAD-bd"/>
</dbReference>
<evidence type="ECO:0000313" key="7">
    <source>
        <dbReference type="EMBL" id="KAJ3747574.1"/>
    </source>
</evidence>
<feature type="compositionally biased region" description="Low complexity" evidence="5">
    <location>
        <begin position="405"/>
        <end position="423"/>
    </location>
</feature>
<dbReference type="AlphaFoldDB" id="A0A9W8P5X7"/>
<dbReference type="PANTHER" id="PTHR43004">
    <property type="entry name" value="TRK SYSTEM POTASSIUM UPTAKE PROTEIN"/>
    <property type="match status" value="1"/>
</dbReference>
<protein>
    <submittedName>
        <fullName evidence="7">FAD binding domain-containing protein</fullName>
    </submittedName>
</protein>
<accession>A0A9W8P5X7</accession>
<dbReference type="PANTHER" id="PTHR43004:SF19">
    <property type="entry name" value="BINDING MONOOXYGENASE, PUTATIVE (JCVI)-RELATED"/>
    <property type="match status" value="1"/>
</dbReference>
<keyword evidence="8" id="KW-1185">Reference proteome</keyword>
<dbReference type="Proteomes" id="UP001142393">
    <property type="component" value="Unassembled WGS sequence"/>
</dbReference>
<dbReference type="GO" id="GO:0071949">
    <property type="term" value="F:FAD binding"/>
    <property type="evidence" value="ECO:0007669"/>
    <property type="project" value="InterPro"/>
</dbReference>
<evidence type="ECO:0000259" key="6">
    <source>
        <dbReference type="Pfam" id="PF01494"/>
    </source>
</evidence>
<dbReference type="InterPro" id="IPR050641">
    <property type="entry name" value="RIFMO-like"/>
</dbReference>
<organism evidence="7 8">
    <name type="scientific">Lentinula detonsa</name>
    <dbReference type="NCBI Taxonomy" id="2804962"/>
    <lineage>
        <taxon>Eukaryota</taxon>
        <taxon>Fungi</taxon>
        <taxon>Dikarya</taxon>
        <taxon>Basidiomycota</taxon>
        <taxon>Agaricomycotina</taxon>
        <taxon>Agaricomycetes</taxon>
        <taxon>Agaricomycetidae</taxon>
        <taxon>Agaricales</taxon>
        <taxon>Marasmiineae</taxon>
        <taxon>Omphalotaceae</taxon>
        <taxon>Lentinula</taxon>
    </lineage>
</organism>
<dbReference type="GO" id="GO:0016709">
    <property type="term" value="F:oxidoreductase activity, acting on paired donors, with incorporation or reduction of molecular oxygen, NAD(P)H as one donor, and incorporation of one atom of oxygen"/>
    <property type="evidence" value="ECO:0007669"/>
    <property type="project" value="UniProtKB-ARBA"/>
</dbReference>
<dbReference type="Pfam" id="PF01494">
    <property type="entry name" value="FAD_binding_3"/>
    <property type="match status" value="1"/>
</dbReference>
<dbReference type="SUPFAM" id="SSF51905">
    <property type="entry name" value="FAD/NAD(P)-binding domain"/>
    <property type="match status" value="1"/>
</dbReference>
<gene>
    <name evidence="7" type="ORF">DFH05DRAFT_1480462</name>
</gene>
<keyword evidence="4" id="KW-0560">Oxidoreductase</keyword>
<keyword evidence="3" id="KW-0274">FAD</keyword>
<feature type="compositionally biased region" description="Polar residues" evidence="5">
    <location>
        <begin position="424"/>
        <end position="438"/>
    </location>
</feature>
<feature type="domain" description="FAD-binding" evidence="6">
    <location>
        <begin position="8"/>
        <end position="390"/>
    </location>
</feature>
<evidence type="ECO:0000256" key="4">
    <source>
        <dbReference type="ARBA" id="ARBA00023002"/>
    </source>
</evidence>
<evidence type="ECO:0000256" key="3">
    <source>
        <dbReference type="ARBA" id="ARBA00022827"/>
    </source>
</evidence>
<dbReference type="Gene3D" id="3.50.50.60">
    <property type="entry name" value="FAD/NAD(P)-binding domain"/>
    <property type="match status" value="1"/>
</dbReference>
<sequence>MTMSAERINVLIAGAGPVGLVSALLLLRNGLSVRIITKETEFRTGYRGPGIQPRTLELYRFLGILDDVWAGSGPHQTIHEYTSPDNGEPPVIIWNDPELKSQVDKPHLEPRLIGQVDHEAILRACLLRDYGCQVELGTELVSYEQQLDFVDATFVTTVTGSDKTTHTAQFDWLIGADGAHSVVRKQLGCTFLGQSIKQVGSLLVDIHLLNGWGDDHIKAWGNIFQRFLLMRPYRSAFSAQHSTPTQPKSDTRMQLMIAGPDVNELAQTMGEHNLNGSTKEGRDALVKVVHELSGRRDFVFGDLIGMGMWRPNIRMVDKFGEGRVWIAGDAAHVHSPTGGQGLNSGIQDAFNLCWKLSLVHKGLQDGSINSNRLMYTYTEERVRVVKAMLNITTNLLKQTFGANPGGAAEAQENAAQSTSANNAISSHSTPPSSINASNDIKKPSRSGIAFIRGFELRMFGINYRGSPIVLDEVDPPAEVLDPYKMSADEPVRGGDRAPQAVGLKVLCGSSFTSTEDGQGRTTLFDVFDTTAHTALVFAGSIESLELVRSLVRALTKYPHGMMRIMIVHSQEGEPELVATELEDKVLEVQDTEGYAYASYLRGLDLSGLPASGSERKGPVVVIVRADGHVGAIVKDAEGVERYKQKLFA</sequence>
<evidence type="ECO:0000256" key="2">
    <source>
        <dbReference type="ARBA" id="ARBA00022630"/>
    </source>
</evidence>
<feature type="region of interest" description="Disordered" evidence="5">
    <location>
        <begin position="405"/>
        <end position="440"/>
    </location>
</feature>
<dbReference type="InterPro" id="IPR036188">
    <property type="entry name" value="FAD/NAD-bd_sf"/>
</dbReference>
<dbReference type="PRINTS" id="PR00420">
    <property type="entry name" value="RNGMNOXGNASE"/>
</dbReference>
<evidence type="ECO:0000256" key="1">
    <source>
        <dbReference type="ARBA" id="ARBA00001974"/>
    </source>
</evidence>
<dbReference type="Gene3D" id="3.30.9.10">
    <property type="entry name" value="D-Amino Acid Oxidase, subunit A, domain 2"/>
    <property type="match status" value="1"/>
</dbReference>
<comment type="caution">
    <text evidence="7">The sequence shown here is derived from an EMBL/GenBank/DDBJ whole genome shotgun (WGS) entry which is preliminary data.</text>
</comment>
<evidence type="ECO:0000313" key="8">
    <source>
        <dbReference type="Proteomes" id="UP001142393"/>
    </source>
</evidence>
<proteinExistence type="predicted"/>
<name>A0A9W8P5X7_9AGAR</name>
<keyword evidence="2" id="KW-0285">Flavoprotein</keyword>
<reference evidence="7 8" key="1">
    <citation type="journal article" date="2023" name="Proc. Natl. Acad. Sci. U.S.A.">
        <title>A global phylogenomic analysis of the shiitake genus Lentinula.</title>
        <authorList>
            <person name="Sierra-Patev S."/>
            <person name="Min B."/>
            <person name="Naranjo-Ortiz M."/>
            <person name="Looney B."/>
            <person name="Konkel Z."/>
            <person name="Slot J.C."/>
            <person name="Sakamoto Y."/>
            <person name="Steenwyk J.L."/>
            <person name="Rokas A."/>
            <person name="Carro J."/>
            <person name="Camarero S."/>
            <person name="Ferreira P."/>
            <person name="Molpeceres G."/>
            <person name="Ruiz-Duenas F.J."/>
            <person name="Serrano A."/>
            <person name="Henrissat B."/>
            <person name="Drula E."/>
            <person name="Hughes K.W."/>
            <person name="Mata J.L."/>
            <person name="Ishikawa N.K."/>
            <person name="Vargas-Isla R."/>
            <person name="Ushijima S."/>
            <person name="Smith C.A."/>
            <person name="Donoghue J."/>
            <person name="Ahrendt S."/>
            <person name="Andreopoulos W."/>
            <person name="He G."/>
            <person name="LaButti K."/>
            <person name="Lipzen A."/>
            <person name="Ng V."/>
            <person name="Riley R."/>
            <person name="Sandor L."/>
            <person name="Barry K."/>
            <person name="Martinez A.T."/>
            <person name="Xiao Y."/>
            <person name="Gibbons J.G."/>
            <person name="Terashima K."/>
            <person name="Grigoriev I.V."/>
            <person name="Hibbett D."/>
        </authorList>
    </citation>
    <scope>NUCLEOTIDE SEQUENCE [LARGE SCALE GENOMIC DNA]</scope>
    <source>
        <strain evidence="7 8">TFB7810</strain>
    </source>
</reference>
<evidence type="ECO:0000256" key="5">
    <source>
        <dbReference type="SAM" id="MobiDB-lite"/>
    </source>
</evidence>
<dbReference type="EMBL" id="JANVFU010000003">
    <property type="protein sequence ID" value="KAJ3747574.1"/>
    <property type="molecule type" value="Genomic_DNA"/>
</dbReference>